<comment type="subcellular location">
    <subcellularLocation>
        <location evidence="1">Cell membrane</location>
        <topology evidence="1">Multi-pass membrane protein</topology>
    </subcellularLocation>
</comment>
<keyword evidence="5 9" id="KW-1133">Transmembrane helix</keyword>
<feature type="region of interest" description="Disordered" evidence="8">
    <location>
        <begin position="569"/>
        <end position="590"/>
    </location>
</feature>
<dbReference type="STRING" id="348802.A0A0D2EV04"/>
<dbReference type="PANTHER" id="PTHR23502">
    <property type="entry name" value="MAJOR FACILITATOR SUPERFAMILY"/>
    <property type="match status" value="1"/>
</dbReference>
<keyword evidence="2" id="KW-0813">Transport</keyword>
<dbReference type="FunFam" id="1.20.1250.20:FF:000011">
    <property type="entry name" value="MFS multidrug transporter, putative"/>
    <property type="match status" value="1"/>
</dbReference>
<dbReference type="GO" id="GO:0005886">
    <property type="term" value="C:plasma membrane"/>
    <property type="evidence" value="ECO:0007669"/>
    <property type="project" value="UniProtKB-SubCell"/>
</dbReference>
<comment type="similarity">
    <text evidence="7">Belongs to the major facilitator superfamily. DHA1 family. Polyamines/proton antiporter (TC 2.A.1.2.16) subfamily.</text>
</comment>
<evidence type="ECO:0000256" key="6">
    <source>
        <dbReference type="ARBA" id="ARBA00023136"/>
    </source>
</evidence>
<reference evidence="11 12" key="1">
    <citation type="submission" date="2015-01" db="EMBL/GenBank/DDBJ databases">
        <title>The Genome Sequence of Exophiala xenobiotica CBS118157.</title>
        <authorList>
            <consortium name="The Broad Institute Genomics Platform"/>
            <person name="Cuomo C."/>
            <person name="de Hoog S."/>
            <person name="Gorbushina A."/>
            <person name="Stielow B."/>
            <person name="Teixiera M."/>
            <person name="Abouelleil A."/>
            <person name="Chapman S.B."/>
            <person name="Priest M."/>
            <person name="Young S.K."/>
            <person name="Wortman J."/>
            <person name="Nusbaum C."/>
            <person name="Birren B."/>
        </authorList>
    </citation>
    <scope>NUCLEOTIDE SEQUENCE [LARGE SCALE GENOMIC DNA]</scope>
    <source>
        <strain evidence="11 12">CBS 118157</strain>
    </source>
</reference>
<keyword evidence="12" id="KW-1185">Reference proteome</keyword>
<feature type="domain" description="Major facilitator superfamily (MFS) profile" evidence="10">
    <location>
        <begin position="111"/>
        <end position="543"/>
    </location>
</feature>
<dbReference type="OrthoDB" id="446368at2759"/>
<dbReference type="RefSeq" id="XP_013312288.1">
    <property type="nucleotide sequence ID" value="XM_013456834.1"/>
</dbReference>
<dbReference type="SUPFAM" id="SSF103473">
    <property type="entry name" value="MFS general substrate transporter"/>
    <property type="match status" value="1"/>
</dbReference>
<evidence type="ECO:0000256" key="7">
    <source>
        <dbReference type="ARBA" id="ARBA00038459"/>
    </source>
</evidence>
<dbReference type="InterPro" id="IPR011701">
    <property type="entry name" value="MFS"/>
</dbReference>
<feature type="transmembrane region" description="Helical" evidence="9">
    <location>
        <begin position="483"/>
        <end position="507"/>
    </location>
</feature>
<evidence type="ECO:0000256" key="5">
    <source>
        <dbReference type="ARBA" id="ARBA00022989"/>
    </source>
</evidence>
<evidence type="ECO:0000256" key="1">
    <source>
        <dbReference type="ARBA" id="ARBA00004651"/>
    </source>
</evidence>
<evidence type="ECO:0000256" key="8">
    <source>
        <dbReference type="SAM" id="MobiDB-lite"/>
    </source>
</evidence>
<dbReference type="GeneID" id="25332307"/>
<dbReference type="Gene3D" id="1.20.1250.20">
    <property type="entry name" value="MFS general substrate transporter like domains"/>
    <property type="match status" value="1"/>
</dbReference>
<protein>
    <recommendedName>
        <fullName evidence="10">Major facilitator superfamily (MFS) profile domain-containing protein</fullName>
    </recommendedName>
</protein>
<dbReference type="InterPro" id="IPR020846">
    <property type="entry name" value="MFS_dom"/>
</dbReference>
<keyword evidence="6 9" id="KW-0472">Membrane</keyword>
<feature type="transmembrane region" description="Helical" evidence="9">
    <location>
        <begin position="208"/>
        <end position="227"/>
    </location>
</feature>
<sequence length="590" mass="64788">MVLEAETPAETLTLSETRPRRALSPNEEEQCGQKGCVNCTSDGQSQTSQQLAVEPVTDWSQYTLKKRLWRPCVTDFNRIIGFRYRGSGTAIDPYIVQWLDSDEENPKAYPLRFKVVLSSLISFMCLCVSLASSAYTGATEHIMADFHCSQEVFLLGLTFFVLGFGTGPLVFAPLSEVLGRRNILLISLVFYTLWTGVCIAAQNIQSLIVFRAFAGTIGSAVMVVPGGQVADMFEAEQRGVAMAVFSAAPFLGPTLGPFIGGFLSDGAGWRWLFGLLTLYAACLTVLGIIFVPETYAPVLLRNRGKLLSKVTGKIYMTKIDLEHPPDFHKMVRNALVLPWALLFREPVVLLLSIYMAVVYGTLYLCFAAFPIVFQEGHGWNAGVGGLAFLGIMAGIFIGIALIIFDNRRYSRLHRETGGFAPPEARLPPVIVGGVFGIIGLAWFAATTSPSVHWIVPILAGVPFGTGFLLIFMSCTNYLIDSYVIYAASVMAANSILRSIFGAVFPLFTVYMYENLGTHWASAVPGFIALACFPFPIFFYKYGAVIRRKCKYSAQAARYLDSLKSDLERQKSRGEGNEHGAMSDKENSNIA</sequence>
<organism evidence="11 12">
    <name type="scientific">Exophiala xenobiotica</name>
    <dbReference type="NCBI Taxonomy" id="348802"/>
    <lineage>
        <taxon>Eukaryota</taxon>
        <taxon>Fungi</taxon>
        <taxon>Dikarya</taxon>
        <taxon>Ascomycota</taxon>
        <taxon>Pezizomycotina</taxon>
        <taxon>Eurotiomycetes</taxon>
        <taxon>Chaetothyriomycetidae</taxon>
        <taxon>Chaetothyriales</taxon>
        <taxon>Herpotrichiellaceae</taxon>
        <taxon>Exophiala</taxon>
    </lineage>
</organism>
<feature type="transmembrane region" description="Helical" evidence="9">
    <location>
        <begin position="271"/>
        <end position="291"/>
    </location>
</feature>
<dbReference type="CDD" id="cd17323">
    <property type="entry name" value="MFS_Tpo1_MDR_like"/>
    <property type="match status" value="1"/>
</dbReference>
<dbReference type="PANTHER" id="PTHR23502:SF186">
    <property type="entry name" value="MAJOR FACILITATOR SUPERFAMILY (MFS) PROFILE DOMAIN-CONTAINING PROTEIN"/>
    <property type="match status" value="1"/>
</dbReference>
<keyword evidence="4 9" id="KW-0812">Transmembrane</keyword>
<dbReference type="HOGENOM" id="CLU_008455_11_6_1"/>
<feature type="region of interest" description="Disordered" evidence="8">
    <location>
        <begin position="1"/>
        <end position="27"/>
    </location>
</feature>
<name>A0A0D2EV04_9EURO</name>
<evidence type="ECO:0000313" key="12">
    <source>
        <dbReference type="Proteomes" id="UP000054342"/>
    </source>
</evidence>
<feature type="transmembrane region" description="Helical" evidence="9">
    <location>
        <begin position="425"/>
        <end position="445"/>
    </location>
</feature>
<evidence type="ECO:0000256" key="3">
    <source>
        <dbReference type="ARBA" id="ARBA00022475"/>
    </source>
</evidence>
<evidence type="ECO:0000256" key="2">
    <source>
        <dbReference type="ARBA" id="ARBA00022448"/>
    </source>
</evidence>
<feature type="transmembrane region" description="Helical" evidence="9">
    <location>
        <begin position="183"/>
        <end position="202"/>
    </location>
</feature>
<evidence type="ECO:0000313" key="11">
    <source>
        <dbReference type="EMBL" id="KIW51704.1"/>
    </source>
</evidence>
<feature type="transmembrane region" description="Helical" evidence="9">
    <location>
        <begin position="347"/>
        <end position="373"/>
    </location>
</feature>
<feature type="transmembrane region" description="Helical" evidence="9">
    <location>
        <begin position="115"/>
        <end position="132"/>
    </location>
</feature>
<evidence type="ECO:0000259" key="10">
    <source>
        <dbReference type="PROSITE" id="PS50850"/>
    </source>
</evidence>
<dbReference type="AlphaFoldDB" id="A0A0D2EV04"/>
<feature type="transmembrane region" description="Helical" evidence="9">
    <location>
        <begin position="519"/>
        <end position="539"/>
    </location>
</feature>
<gene>
    <name evidence="11" type="ORF">PV05_10399</name>
</gene>
<feature type="transmembrane region" description="Helical" evidence="9">
    <location>
        <begin position="152"/>
        <end position="171"/>
    </location>
</feature>
<feature type="transmembrane region" description="Helical" evidence="9">
    <location>
        <begin position="451"/>
        <end position="471"/>
    </location>
</feature>
<dbReference type="GO" id="GO:0022857">
    <property type="term" value="F:transmembrane transporter activity"/>
    <property type="evidence" value="ECO:0007669"/>
    <property type="project" value="InterPro"/>
</dbReference>
<evidence type="ECO:0000256" key="9">
    <source>
        <dbReference type="SAM" id="Phobius"/>
    </source>
</evidence>
<dbReference type="Pfam" id="PF07690">
    <property type="entry name" value="MFS_1"/>
    <property type="match status" value="1"/>
</dbReference>
<evidence type="ECO:0000256" key="4">
    <source>
        <dbReference type="ARBA" id="ARBA00022692"/>
    </source>
</evidence>
<dbReference type="PROSITE" id="PS50850">
    <property type="entry name" value="MFS"/>
    <property type="match status" value="1"/>
</dbReference>
<dbReference type="Proteomes" id="UP000054342">
    <property type="component" value="Unassembled WGS sequence"/>
</dbReference>
<dbReference type="InterPro" id="IPR036259">
    <property type="entry name" value="MFS_trans_sf"/>
</dbReference>
<feature type="transmembrane region" description="Helical" evidence="9">
    <location>
        <begin position="239"/>
        <end position="259"/>
    </location>
</feature>
<feature type="transmembrane region" description="Helical" evidence="9">
    <location>
        <begin position="379"/>
        <end position="404"/>
    </location>
</feature>
<proteinExistence type="inferred from homology"/>
<dbReference type="EMBL" id="KN847322">
    <property type="protein sequence ID" value="KIW51704.1"/>
    <property type="molecule type" value="Genomic_DNA"/>
</dbReference>
<keyword evidence="3" id="KW-1003">Cell membrane</keyword>
<accession>A0A0D2EV04</accession>